<name>A0AA38WQP9_9ASTR</name>
<dbReference type="SMART" id="SM00382">
    <property type="entry name" value="AAA"/>
    <property type="match status" value="1"/>
</dbReference>
<dbReference type="Pfam" id="PF00664">
    <property type="entry name" value="ABC_membrane"/>
    <property type="match status" value="1"/>
</dbReference>
<dbReference type="SUPFAM" id="SSF52540">
    <property type="entry name" value="P-loop containing nucleoside triphosphate hydrolases"/>
    <property type="match status" value="1"/>
</dbReference>
<dbReference type="InterPro" id="IPR027417">
    <property type="entry name" value="P-loop_NTPase"/>
</dbReference>
<dbReference type="GO" id="GO:0140359">
    <property type="term" value="F:ABC-type transporter activity"/>
    <property type="evidence" value="ECO:0007669"/>
    <property type="project" value="InterPro"/>
</dbReference>
<evidence type="ECO:0000256" key="7">
    <source>
        <dbReference type="ARBA" id="ARBA00022840"/>
    </source>
</evidence>
<dbReference type="GO" id="GO:0005886">
    <property type="term" value="C:plasma membrane"/>
    <property type="evidence" value="ECO:0007669"/>
    <property type="project" value="UniProtKB-SubCell"/>
</dbReference>
<evidence type="ECO:0000256" key="1">
    <source>
        <dbReference type="ARBA" id="ARBA00004651"/>
    </source>
</evidence>
<evidence type="ECO:0000256" key="4">
    <source>
        <dbReference type="ARBA" id="ARBA00022692"/>
    </source>
</evidence>
<keyword evidence="10" id="KW-0325">Glycoprotein</keyword>
<feature type="transmembrane region" description="Helical" evidence="12">
    <location>
        <begin position="123"/>
        <end position="142"/>
    </location>
</feature>
<evidence type="ECO:0000256" key="10">
    <source>
        <dbReference type="ARBA" id="ARBA00023180"/>
    </source>
</evidence>
<keyword evidence="9 12" id="KW-0472">Membrane</keyword>
<dbReference type="FunFam" id="3.40.50.300:FF:000066">
    <property type="entry name" value="ABC transporter B family member 1"/>
    <property type="match status" value="1"/>
</dbReference>
<dbReference type="CDD" id="cd03249">
    <property type="entry name" value="ABC_MTABC3_MDL1_MDL2"/>
    <property type="match status" value="1"/>
</dbReference>
<feature type="transmembrane region" description="Helical" evidence="12">
    <location>
        <begin position="49"/>
        <end position="70"/>
    </location>
</feature>
<evidence type="ECO:0000259" key="13">
    <source>
        <dbReference type="PROSITE" id="PS50893"/>
    </source>
</evidence>
<evidence type="ECO:0000259" key="14">
    <source>
        <dbReference type="PROSITE" id="PS50929"/>
    </source>
</evidence>
<dbReference type="InterPro" id="IPR017871">
    <property type="entry name" value="ABC_transporter-like_CS"/>
</dbReference>
<dbReference type="InterPro" id="IPR003439">
    <property type="entry name" value="ABC_transporter-like_ATP-bd"/>
</dbReference>
<feature type="domain" description="ABC transmembrane type-1" evidence="14">
    <location>
        <begin position="5"/>
        <end position="290"/>
    </location>
</feature>
<feature type="region of interest" description="Disordered" evidence="11">
    <location>
        <begin position="563"/>
        <end position="591"/>
    </location>
</feature>
<evidence type="ECO:0000256" key="6">
    <source>
        <dbReference type="ARBA" id="ARBA00022741"/>
    </source>
</evidence>
<comment type="subcellular location">
    <subcellularLocation>
        <location evidence="1">Cell membrane</location>
        <topology evidence="1">Multi-pass membrane protein</topology>
    </subcellularLocation>
</comment>
<evidence type="ECO:0000313" key="16">
    <source>
        <dbReference type="Proteomes" id="UP001172457"/>
    </source>
</evidence>
<dbReference type="SUPFAM" id="SSF90123">
    <property type="entry name" value="ABC transporter transmembrane region"/>
    <property type="match status" value="1"/>
</dbReference>
<keyword evidence="3" id="KW-0813">Transport</keyword>
<feature type="transmembrane region" description="Helical" evidence="12">
    <location>
        <begin position="226"/>
        <end position="249"/>
    </location>
</feature>
<comment type="similarity">
    <text evidence="2">Belongs to the ABC transporter superfamily. ABCB family. Multidrug resistance exporter (TC 3.A.1.201) subfamily.</text>
</comment>
<protein>
    <submittedName>
        <fullName evidence="15">Uncharacterized protein</fullName>
    </submittedName>
</protein>
<evidence type="ECO:0000256" key="9">
    <source>
        <dbReference type="ARBA" id="ARBA00023136"/>
    </source>
</evidence>
<reference evidence="15" key="1">
    <citation type="submission" date="2023-03" db="EMBL/GenBank/DDBJ databases">
        <title>Chromosome-scale reference genome and RAD-based genetic map of yellow starthistle (Centaurea solstitialis) reveal putative structural variation and QTLs associated with invader traits.</title>
        <authorList>
            <person name="Reatini B."/>
            <person name="Cang F.A."/>
            <person name="Jiang Q."/>
            <person name="Mckibben M.T.W."/>
            <person name="Barker M.S."/>
            <person name="Rieseberg L.H."/>
            <person name="Dlugosch K.M."/>
        </authorList>
    </citation>
    <scope>NUCLEOTIDE SEQUENCE</scope>
    <source>
        <strain evidence="15">CAN-66</strain>
        <tissue evidence="15">Leaf</tissue>
    </source>
</reference>
<evidence type="ECO:0000256" key="5">
    <source>
        <dbReference type="ARBA" id="ARBA00022737"/>
    </source>
</evidence>
<evidence type="ECO:0000256" key="3">
    <source>
        <dbReference type="ARBA" id="ARBA00022448"/>
    </source>
</evidence>
<evidence type="ECO:0000256" key="8">
    <source>
        <dbReference type="ARBA" id="ARBA00022989"/>
    </source>
</evidence>
<dbReference type="InterPro" id="IPR036640">
    <property type="entry name" value="ABC1_TM_sf"/>
</dbReference>
<keyword evidence="8 12" id="KW-1133">Transmembrane helix</keyword>
<keyword evidence="16" id="KW-1185">Reference proteome</keyword>
<dbReference type="PANTHER" id="PTHR24222:SF50">
    <property type="entry name" value="ABC TRANSPORTER B FAMILY MEMBER 9-LIKE ISOFORM X2"/>
    <property type="match status" value="1"/>
</dbReference>
<gene>
    <name evidence="15" type="ORF">OSB04_012530</name>
</gene>
<dbReference type="GO" id="GO:0005524">
    <property type="term" value="F:ATP binding"/>
    <property type="evidence" value="ECO:0007669"/>
    <property type="project" value="UniProtKB-KW"/>
</dbReference>
<comment type="caution">
    <text evidence="15">The sequence shown here is derived from an EMBL/GenBank/DDBJ whole genome shotgun (WGS) entry which is preliminary data.</text>
</comment>
<dbReference type="Gene3D" id="3.40.50.300">
    <property type="entry name" value="P-loop containing nucleotide triphosphate hydrolases"/>
    <property type="match status" value="1"/>
</dbReference>
<dbReference type="InterPro" id="IPR003593">
    <property type="entry name" value="AAA+_ATPase"/>
</dbReference>
<dbReference type="InterPro" id="IPR039421">
    <property type="entry name" value="Type_1_exporter"/>
</dbReference>
<dbReference type="InterPro" id="IPR011527">
    <property type="entry name" value="ABC1_TM_dom"/>
</dbReference>
<dbReference type="Pfam" id="PF00005">
    <property type="entry name" value="ABC_tran"/>
    <property type="match status" value="1"/>
</dbReference>
<dbReference type="PANTHER" id="PTHR24222">
    <property type="entry name" value="ABC TRANSPORTER B FAMILY"/>
    <property type="match status" value="1"/>
</dbReference>
<dbReference type="PROSITE" id="PS50893">
    <property type="entry name" value="ABC_TRANSPORTER_2"/>
    <property type="match status" value="1"/>
</dbReference>
<feature type="transmembrane region" description="Helical" evidence="12">
    <location>
        <begin position="148"/>
        <end position="169"/>
    </location>
</feature>
<keyword evidence="6" id="KW-0547">Nucleotide-binding</keyword>
<keyword evidence="7" id="KW-0067">ATP-binding</keyword>
<feature type="transmembrane region" description="Helical" evidence="12">
    <location>
        <begin position="261"/>
        <end position="279"/>
    </location>
</feature>
<evidence type="ECO:0000256" key="12">
    <source>
        <dbReference type="SAM" id="Phobius"/>
    </source>
</evidence>
<proteinExistence type="inferred from homology"/>
<organism evidence="15 16">
    <name type="scientific">Centaurea solstitialis</name>
    <name type="common">yellow star-thistle</name>
    <dbReference type="NCBI Taxonomy" id="347529"/>
    <lineage>
        <taxon>Eukaryota</taxon>
        <taxon>Viridiplantae</taxon>
        <taxon>Streptophyta</taxon>
        <taxon>Embryophyta</taxon>
        <taxon>Tracheophyta</taxon>
        <taxon>Spermatophyta</taxon>
        <taxon>Magnoliopsida</taxon>
        <taxon>eudicotyledons</taxon>
        <taxon>Gunneridae</taxon>
        <taxon>Pentapetalae</taxon>
        <taxon>asterids</taxon>
        <taxon>campanulids</taxon>
        <taxon>Asterales</taxon>
        <taxon>Asteraceae</taxon>
        <taxon>Carduoideae</taxon>
        <taxon>Cardueae</taxon>
        <taxon>Centaureinae</taxon>
        <taxon>Centaurea</taxon>
    </lineage>
</organism>
<dbReference type="Gene3D" id="1.20.1560.10">
    <property type="entry name" value="ABC transporter type 1, transmembrane domain"/>
    <property type="match status" value="1"/>
</dbReference>
<dbReference type="CDD" id="cd18577">
    <property type="entry name" value="ABC_6TM_Pgp_ABCB1_D1_like"/>
    <property type="match status" value="1"/>
</dbReference>
<dbReference type="EMBL" id="JARYMX010000003">
    <property type="protein sequence ID" value="KAJ9557916.1"/>
    <property type="molecule type" value="Genomic_DNA"/>
</dbReference>
<evidence type="ECO:0000256" key="2">
    <source>
        <dbReference type="ARBA" id="ARBA00007577"/>
    </source>
</evidence>
<accession>A0AA38WQP9</accession>
<dbReference type="PROSITE" id="PS00211">
    <property type="entry name" value="ABC_TRANSPORTER_1"/>
    <property type="match status" value="1"/>
</dbReference>
<dbReference type="PROSITE" id="PS50929">
    <property type="entry name" value="ABC_TM1F"/>
    <property type="match status" value="1"/>
</dbReference>
<evidence type="ECO:0000313" key="15">
    <source>
        <dbReference type="EMBL" id="KAJ9557916.1"/>
    </source>
</evidence>
<sequence>MLMMIGTLGAIGFGMAQPLMTVIFGQLINSLATSDSSDVADKISKVCIMYLYLAIGIGIASFLQISCWIISGERQSIRIRGMYLKAILGQDVEFFDTQTTTGEVIGRMSSDTIIIREALGEKVGKFVQLVTTFVGGFLVAFFRGWRLAVVVCLCIPLLVLAGGCMSFIISKMAVRAQASYAQAGNVVEQTVGAIRTVASFNGEKQAIKKYDDKLEIAYSATTRQGLASGLGTAVSLLVSSCSHGLAIWYGSKLILEKGYNGGQVISIIMAMMFGAYSLGQTSPCLSAFAQGRAAAYTMFETINRKPDIYAYDGEGIVSEDIKGEIELKDVYFRYPARPDVQILSGFSLHIPSGMTAALVGQSGNGKSTVISLLERFYDPESGEVLIDGVNLKKLQLKWIRSKMALVSQEPVLFTTTIRENIMYGKENATNEEIEAAIELANASNFINKLPRGLDTMVGEHGTQLSGGQKQRIAIARAILKDPRILLLDEATSALDAESERLVQNALDTVMASRTTVVIAHRLSTIRNAQLIAVVHAGKLLEKGNHEELIKVPDGAYAQLVQMQSGKNNQPEEEEQVGRGRRASKYPTKFMP</sequence>
<dbReference type="AlphaFoldDB" id="A0AA38WQP9"/>
<keyword evidence="4 12" id="KW-0812">Transmembrane</keyword>
<dbReference type="GO" id="GO:0016887">
    <property type="term" value="F:ATP hydrolysis activity"/>
    <property type="evidence" value="ECO:0007669"/>
    <property type="project" value="InterPro"/>
</dbReference>
<keyword evidence="5" id="KW-0677">Repeat</keyword>
<dbReference type="Proteomes" id="UP001172457">
    <property type="component" value="Chromosome 3"/>
</dbReference>
<feature type="domain" description="ABC transporter" evidence="13">
    <location>
        <begin position="325"/>
        <end position="561"/>
    </location>
</feature>
<evidence type="ECO:0000256" key="11">
    <source>
        <dbReference type="SAM" id="MobiDB-lite"/>
    </source>
</evidence>